<dbReference type="GO" id="GO:0043419">
    <property type="term" value="P:urea catabolic process"/>
    <property type="evidence" value="ECO:0007669"/>
    <property type="project" value="InterPro"/>
</dbReference>
<accession>A0A075GCA4</accession>
<keyword evidence="1" id="KW-0378">Hydrolase</keyword>
<dbReference type="GO" id="GO:0016787">
    <property type="term" value="F:hydrolase activity"/>
    <property type="evidence" value="ECO:0007669"/>
    <property type="project" value="UniProtKB-KW"/>
</dbReference>
<evidence type="ECO:0000256" key="1">
    <source>
        <dbReference type="ARBA" id="ARBA00022801"/>
    </source>
</evidence>
<dbReference type="InterPro" id="IPR002026">
    <property type="entry name" value="Urease_gamma/gamma-beta_su"/>
</dbReference>
<organism evidence="2">
    <name type="scientific">uncultured marine thaumarchaeote KM3_107_D09</name>
    <dbReference type="NCBI Taxonomy" id="1455985"/>
    <lineage>
        <taxon>Archaea</taxon>
        <taxon>Nitrososphaerota</taxon>
        <taxon>environmental samples</taxon>
    </lineage>
</organism>
<proteinExistence type="predicted"/>
<dbReference type="Gene3D" id="3.30.280.10">
    <property type="entry name" value="Urease, gamma-like subunit"/>
    <property type="match status" value="1"/>
</dbReference>
<evidence type="ECO:0000313" key="2">
    <source>
        <dbReference type="EMBL" id="AIE99282.1"/>
    </source>
</evidence>
<dbReference type="SUPFAM" id="SSF54111">
    <property type="entry name" value="Urease, gamma-subunit"/>
    <property type="match status" value="1"/>
</dbReference>
<sequence length="128" mass="14876">MIDIQITIKGENVQNSSFKKYYYPHESDEEIFFNSVQLVVAKVEKKLKLNLNEVLTIFLDFLVREYRKKSGIDEIKDNLSKLLTHDQVLIGVPELVKKIEFSGMIDINPKFTMVVNEPILIPEYTIKA</sequence>
<dbReference type="AlphaFoldDB" id="A0A075GCA4"/>
<dbReference type="InterPro" id="IPR036463">
    <property type="entry name" value="Urease_gamma_sf"/>
</dbReference>
<dbReference type="GO" id="GO:0016151">
    <property type="term" value="F:nickel cation binding"/>
    <property type="evidence" value="ECO:0007669"/>
    <property type="project" value="InterPro"/>
</dbReference>
<dbReference type="EMBL" id="KF900559">
    <property type="protein sequence ID" value="AIE99282.1"/>
    <property type="molecule type" value="Genomic_DNA"/>
</dbReference>
<protein>
    <submittedName>
        <fullName evidence="2">Uncharacterized protein</fullName>
    </submittedName>
</protein>
<reference evidence="2" key="1">
    <citation type="journal article" date="2014" name="Genome Biol. Evol.">
        <title>Pangenome evidence for extensive interdomain horizontal transfer affecting lineage core and shell genes in uncultured planktonic thaumarchaeota and euryarchaeota.</title>
        <authorList>
            <person name="Deschamps P."/>
            <person name="Zivanovic Y."/>
            <person name="Moreira D."/>
            <person name="Rodriguez-Valera F."/>
            <person name="Lopez-Garcia P."/>
        </authorList>
    </citation>
    <scope>NUCLEOTIDE SEQUENCE</scope>
</reference>
<dbReference type="Pfam" id="PF00547">
    <property type="entry name" value="Urease_gamma"/>
    <property type="match status" value="1"/>
</dbReference>
<name>A0A075GCA4_9ARCH</name>